<keyword evidence="2" id="KW-1185">Reference proteome</keyword>
<sequence length="92" mass="10006">MLMMLRLRRCPSVLVWNLSQLMLTMLALSGCLPVSAEIVVKLMIVVLPGQPHAAGGVTASQLLQLLVIKKSLLVLVQCRPVDTILVSRNFVG</sequence>
<gene>
    <name evidence="1" type="ORF">SNEC2469_LOCUS12275</name>
</gene>
<evidence type="ECO:0000313" key="2">
    <source>
        <dbReference type="Proteomes" id="UP000601435"/>
    </source>
</evidence>
<dbReference type="AlphaFoldDB" id="A0A812RLF8"/>
<evidence type="ECO:0000313" key="1">
    <source>
        <dbReference type="EMBL" id="CAE7445479.1"/>
    </source>
</evidence>
<comment type="caution">
    <text evidence="1">The sequence shown here is derived from an EMBL/GenBank/DDBJ whole genome shotgun (WGS) entry which is preliminary data.</text>
</comment>
<proteinExistence type="predicted"/>
<dbReference type="OrthoDB" id="10404085at2759"/>
<dbReference type="EMBL" id="CAJNJA010019437">
    <property type="protein sequence ID" value="CAE7445479.1"/>
    <property type="molecule type" value="Genomic_DNA"/>
</dbReference>
<reference evidence="1" key="1">
    <citation type="submission" date="2021-02" db="EMBL/GenBank/DDBJ databases">
        <authorList>
            <person name="Dougan E. K."/>
            <person name="Rhodes N."/>
            <person name="Thang M."/>
            <person name="Chan C."/>
        </authorList>
    </citation>
    <scope>NUCLEOTIDE SEQUENCE</scope>
</reference>
<name>A0A812RLF8_9DINO</name>
<organism evidence="1 2">
    <name type="scientific">Symbiodinium necroappetens</name>
    <dbReference type="NCBI Taxonomy" id="1628268"/>
    <lineage>
        <taxon>Eukaryota</taxon>
        <taxon>Sar</taxon>
        <taxon>Alveolata</taxon>
        <taxon>Dinophyceae</taxon>
        <taxon>Suessiales</taxon>
        <taxon>Symbiodiniaceae</taxon>
        <taxon>Symbiodinium</taxon>
    </lineage>
</organism>
<accession>A0A812RLF8</accession>
<dbReference type="PROSITE" id="PS51257">
    <property type="entry name" value="PROKAR_LIPOPROTEIN"/>
    <property type="match status" value="1"/>
</dbReference>
<protein>
    <submittedName>
        <fullName evidence="1">Uncharacterized protein</fullName>
    </submittedName>
</protein>
<dbReference type="Proteomes" id="UP000601435">
    <property type="component" value="Unassembled WGS sequence"/>
</dbReference>